<name>A0ABP8QLF7_9GAMM</name>
<dbReference type="PANTHER" id="PTHR44757:SF2">
    <property type="entry name" value="BIOFILM ARCHITECTURE MAINTENANCE PROTEIN MBAA"/>
    <property type="match status" value="1"/>
</dbReference>
<dbReference type="SUPFAM" id="SSF55785">
    <property type="entry name" value="PYP-like sensor domain (PAS domain)"/>
    <property type="match status" value="1"/>
</dbReference>
<evidence type="ECO:0000313" key="3">
    <source>
        <dbReference type="EMBL" id="GAA4504233.1"/>
    </source>
</evidence>
<keyword evidence="4" id="KW-1185">Reference proteome</keyword>
<reference evidence="4" key="1">
    <citation type="journal article" date="2019" name="Int. J. Syst. Evol. Microbiol.">
        <title>The Global Catalogue of Microorganisms (GCM) 10K type strain sequencing project: providing services to taxonomists for standard genome sequencing and annotation.</title>
        <authorList>
            <consortium name="The Broad Institute Genomics Platform"/>
            <consortium name="The Broad Institute Genome Sequencing Center for Infectious Disease"/>
            <person name="Wu L."/>
            <person name="Ma J."/>
        </authorList>
    </citation>
    <scope>NUCLEOTIDE SEQUENCE [LARGE SCALE GENOMIC DNA]</scope>
    <source>
        <strain evidence="4">JCM 32226</strain>
    </source>
</reference>
<dbReference type="Gene3D" id="3.30.450.20">
    <property type="entry name" value="PAS domain"/>
    <property type="match status" value="1"/>
</dbReference>
<dbReference type="EMBL" id="BAABFC010000029">
    <property type="protein sequence ID" value="GAA4504233.1"/>
    <property type="molecule type" value="Genomic_DNA"/>
</dbReference>
<dbReference type="SUPFAM" id="SSF55073">
    <property type="entry name" value="Nucleotide cyclase"/>
    <property type="match status" value="1"/>
</dbReference>
<dbReference type="NCBIfam" id="TIGR00229">
    <property type="entry name" value="sensory_box"/>
    <property type="match status" value="1"/>
</dbReference>
<dbReference type="RefSeq" id="WP_345014925.1">
    <property type="nucleotide sequence ID" value="NZ_BAABFC010000029.1"/>
</dbReference>
<dbReference type="InterPro" id="IPR035919">
    <property type="entry name" value="EAL_sf"/>
</dbReference>
<dbReference type="CDD" id="cd00130">
    <property type="entry name" value="PAS"/>
    <property type="match status" value="1"/>
</dbReference>
<dbReference type="CDD" id="cd01948">
    <property type="entry name" value="EAL"/>
    <property type="match status" value="1"/>
</dbReference>
<gene>
    <name evidence="3" type="ORF">GCM10023095_31800</name>
</gene>
<evidence type="ECO:0008006" key="5">
    <source>
        <dbReference type="Google" id="ProtNLM"/>
    </source>
</evidence>
<evidence type="ECO:0000259" key="2">
    <source>
        <dbReference type="PROSITE" id="PS50887"/>
    </source>
</evidence>
<comment type="caution">
    <text evidence="3">The sequence shown here is derived from an EMBL/GenBank/DDBJ whole genome shotgun (WGS) entry which is preliminary data.</text>
</comment>
<feature type="domain" description="GGDEF" evidence="2">
    <location>
        <begin position="175"/>
        <end position="308"/>
    </location>
</feature>
<protein>
    <recommendedName>
        <fullName evidence="5">GGDEF domain-containing protein</fullName>
    </recommendedName>
</protein>
<dbReference type="Proteomes" id="UP001501321">
    <property type="component" value="Unassembled WGS sequence"/>
</dbReference>
<organism evidence="3 4">
    <name type="scientific">Pseudaeromonas paramecii</name>
    <dbReference type="NCBI Taxonomy" id="2138166"/>
    <lineage>
        <taxon>Bacteria</taxon>
        <taxon>Pseudomonadati</taxon>
        <taxon>Pseudomonadota</taxon>
        <taxon>Gammaproteobacteria</taxon>
        <taxon>Aeromonadales</taxon>
        <taxon>Aeromonadaceae</taxon>
        <taxon>Pseudaeromonas</taxon>
    </lineage>
</organism>
<dbReference type="NCBIfam" id="TIGR00254">
    <property type="entry name" value="GGDEF"/>
    <property type="match status" value="1"/>
</dbReference>
<sequence length="587" mass="65353">MLALARPLRLLALLGHLRARWQARQSLCGPWALPRQVAGLASGALLLDNEARVRYANAAFLRQSGYGLGELLNQAVPALQAGLSAKAHLQLIARQVASQGVWQGQVWSRHKDGRRLAEQVSVYPLAGRRGYLVLCAPRHRVNDTLPAAALQDALTGLMTLPHLQMQLDRACQQQAPFAVLQLDLNEFRRINHQLDYQTGDLLLQALAERFRLWLQPDQLLARVEGDSFLFLLPGLTHPHQLAAVAEALLALLHRPFQVGRRKLHLAATLGGALWPRDSRNGEALLQQAAMALFEARRQGISFQAFSSPMQARRQYREQLQRELLDALVQQQIQLVYQPIIDNRTGRVSKLEALARWHHPTLGCISPADFIPLAEAGGLMQALGAQLLEQACRDLAWLHQEGFTDLGMTINRSPQEFLSLSPGADEWLTVIRQHGLDPSHITLEITESLFMNGHQEHLIRIQALRQAGCQMAIDDFGTGYSALSYLRLYPMDLVKIDRAFISQIPADSRDSQLLEGLISLVHNLGMALVVEGVETAEQQAFVAYHGCAYSQGFLFSRPRPLSELLSLLAPPTPTQTHQLESLHQNRAP</sequence>
<dbReference type="Gene3D" id="3.30.70.270">
    <property type="match status" value="1"/>
</dbReference>
<accession>A0ABP8QLF7</accession>
<dbReference type="PROSITE" id="PS50883">
    <property type="entry name" value="EAL"/>
    <property type="match status" value="1"/>
</dbReference>
<dbReference type="PANTHER" id="PTHR44757">
    <property type="entry name" value="DIGUANYLATE CYCLASE DGCP"/>
    <property type="match status" value="1"/>
</dbReference>
<dbReference type="Gene3D" id="3.20.20.450">
    <property type="entry name" value="EAL domain"/>
    <property type="match status" value="1"/>
</dbReference>
<evidence type="ECO:0000313" key="4">
    <source>
        <dbReference type="Proteomes" id="UP001501321"/>
    </source>
</evidence>
<dbReference type="InterPro" id="IPR000014">
    <property type="entry name" value="PAS"/>
</dbReference>
<feature type="domain" description="EAL" evidence="1">
    <location>
        <begin position="316"/>
        <end position="571"/>
    </location>
</feature>
<dbReference type="Pfam" id="PF00990">
    <property type="entry name" value="GGDEF"/>
    <property type="match status" value="1"/>
</dbReference>
<dbReference type="PROSITE" id="PS50887">
    <property type="entry name" value="GGDEF"/>
    <property type="match status" value="1"/>
</dbReference>
<dbReference type="InterPro" id="IPR013656">
    <property type="entry name" value="PAS_4"/>
</dbReference>
<dbReference type="SMART" id="SM00052">
    <property type="entry name" value="EAL"/>
    <property type="match status" value="1"/>
</dbReference>
<dbReference type="Pfam" id="PF00563">
    <property type="entry name" value="EAL"/>
    <property type="match status" value="1"/>
</dbReference>
<evidence type="ECO:0000259" key="1">
    <source>
        <dbReference type="PROSITE" id="PS50883"/>
    </source>
</evidence>
<dbReference type="InterPro" id="IPR035965">
    <property type="entry name" value="PAS-like_dom_sf"/>
</dbReference>
<dbReference type="InterPro" id="IPR001633">
    <property type="entry name" value="EAL_dom"/>
</dbReference>
<dbReference type="SUPFAM" id="SSF141868">
    <property type="entry name" value="EAL domain-like"/>
    <property type="match status" value="1"/>
</dbReference>
<dbReference type="InterPro" id="IPR029787">
    <property type="entry name" value="Nucleotide_cyclase"/>
</dbReference>
<dbReference type="SMART" id="SM00267">
    <property type="entry name" value="GGDEF"/>
    <property type="match status" value="1"/>
</dbReference>
<dbReference type="InterPro" id="IPR000160">
    <property type="entry name" value="GGDEF_dom"/>
</dbReference>
<dbReference type="InterPro" id="IPR043128">
    <property type="entry name" value="Rev_trsase/Diguanyl_cyclase"/>
</dbReference>
<dbReference type="Pfam" id="PF08448">
    <property type="entry name" value="PAS_4"/>
    <property type="match status" value="1"/>
</dbReference>
<dbReference type="InterPro" id="IPR052155">
    <property type="entry name" value="Biofilm_reg_signaling"/>
</dbReference>
<dbReference type="CDD" id="cd01949">
    <property type="entry name" value="GGDEF"/>
    <property type="match status" value="1"/>
</dbReference>
<proteinExistence type="predicted"/>